<dbReference type="EMBL" id="MU006756">
    <property type="protein sequence ID" value="KAF2621352.1"/>
    <property type="molecule type" value="Genomic_DNA"/>
</dbReference>
<protein>
    <submittedName>
        <fullName evidence="1">Uncharacterized protein</fullName>
    </submittedName>
</protein>
<reference evidence="1" key="1">
    <citation type="journal article" date="2020" name="Stud. Mycol.">
        <title>101 Dothideomycetes genomes: a test case for predicting lifestyles and emergence of pathogens.</title>
        <authorList>
            <person name="Haridas S."/>
            <person name="Albert R."/>
            <person name="Binder M."/>
            <person name="Bloem J."/>
            <person name="Labutti K."/>
            <person name="Salamov A."/>
            <person name="Andreopoulos B."/>
            <person name="Baker S."/>
            <person name="Barry K."/>
            <person name="Bills G."/>
            <person name="Bluhm B."/>
            <person name="Cannon C."/>
            <person name="Castanera R."/>
            <person name="Culley D."/>
            <person name="Daum C."/>
            <person name="Ezra D."/>
            <person name="Gonzalez J."/>
            <person name="Henrissat B."/>
            <person name="Kuo A."/>
            <person name="Liang C."/>
            <person name="Lipzen A."/>
            <person name="Lutzoni F."/>
            <person name="Magnuson J."/>
            <person name="Mondo S."/>
            <person name="Nolan M."/>
            <person name="Ohm R."/>
            <person name="Pangilinan J."/>
            <person name="Park H.-J."/>
            <person name="Ramirez L."/>
            <person name="Alfaro M."/>
            <person name="Sun H."/>
            <person name="Tritt A."/>
            <person name="Yoshinaga Y."/>
            <person name="Zwiers L.-H."/>
            <person name="Turgeon B."/>
            <person name="Goodwin S."/>
            <person name="Spatafora J."/>
            <person name="Crous P."/>
            <person name="Grigoriev I."/>
        </authorList>
    </citation>
    <scope>NUCLEOTIDE SEQUENCE</scope>
    <source>
        <strain evidence="1">CBS 525.71</strain>
    </source>
</reference>
<proteinExistence type="predicted"/>
<sequence>MNLRTRALAEVAKRLTTRATARQVPARGAKQAAPRSTKKGADKVPRKSTKRNARPKSRAEIFPTSSTSAESLRSATSRTRGSTSSIGSQLGPKREQGTGMKTRRHTQLSRAMHDTVYKMYRKYISPDPKTTGRNVVGLADELL</sequence>
<name>A0ACB6RK50_9PLEO</name>
<dbReference type="Proteomes" id="UP000799754">
    <property type="component" value="Unassembled WGS sequence"/>
</dbReference>
<accession>A0ACB6RK50</accession>
<keyword evidence="2" id="KW-1185">Reference proteome</keyword>
<comment type="caution">
    <text evidence="1">The sequence shown here is derived from an EMBL/GenBank/DDBJ whole genome shotgun (WGS) entry which is preliminary data.</text>
</comment>
<organism evidence="1 2">
    <name type="scientific">Macroventuria anomochaeta</name>
    <dbReference type="NCBI Taxonomy" id="301207"/>
    <lineage>
        <taxon>Eukaryota</taxon>
        <taxon>Fungi</taxon>
        <taxon>Dikarya</taxon>
        <taxon>Ascomycota</taxon>
        <taxon>Pezizomycotina</taxon>
        <taxon>Dothideomycetes</taxon>
        <taxon>Pleosporomycetidae</taxon>
        <taxon>Pleosporales</taxon>
        <taxon>Pleosporineae</taxon>
        <taxon>Didymellaceae</taxon>
        <taxon>Macroventuria</taxon>
    </lineage>
</organism>
<gene>
    <name evidence="1" type="ORF">BU25DRAFT_238635</name>
</gene>
<evidence type="ECO:0000313" key="1">
    <source>
        <dbReference type="EMBL" id="KAF2621352.1"/>
    </source>
</evidence>
<evidence type="ECO:0000313" key="2">
    <source>
        <dbReference type="Proteomes" id="UP000799754"/>
    </source>
</evidence>